<dbReference type="OrthoDB" id="115724at2157"/>
<evidence type="ECO:0000256" key="1">
    <source>
        <dbReference type="ARBA" id="ARBA00001947"/>
    </source>
</evidence>
<feature type="domain" description="Peptidase M13 N-terminal" evidence="9">
    <location>
        <begin position="38"/>
        <end position="415"/>
    </location>
</feature>
<sequence length="675" mass="76916">MVKVLLFLAILLPLLIQAGYANTTIVSGPFTLDTGVNPGDDLFGYVNNPWIENHPVPENKSSYTAFTEVEEKTLEQLRILFEHEADDYATGQESLIGKFYSNGMDTGSIDRQDLSPLKRELTSIDEVSSHSDLMNVSVLLVQEGIFPFFLYYSDQDPMNSSYIISQVEQGGLGLPDRDYYFRNNTGSRKIREEYRRHIKNTFLLMNENETEADCDARAVYRIEEEIASSHYTEIENRDPWNTTHILSWNDLNSQYPNISWDTLSSINGSGKSDRVNVHQISAVSKLDQMLMEVPLNDWKKFLKFKFVDSLSESLSKAFEEEHFNFYGRILDGVNTPEPRWKRVLATVDAGISEEVGRRYVENYFNSSVREKAKNISHTIRLELRERIQNLTWMENSTRNAAVEKLDAMDEKIGYPDNWMDYSDLNLSDSYARNILETNHHKLIHGPMGLEKIGGTVDRTAWLMSPQTTNAYYSPGRNEIVFPAAMLQPPFFDPAENDSINYGGIGAVMGHEMTHGFDDQGGQYDKDGNLRNWWDSTDTAKFVVQERLIIDQVNRFEAAPGVFINGNLTVGEDVADFGGLTLAYHAWDKNGRDVIDEPNSNNITPVREFFMSFARSMQGNATDQFLRASALTGQHPWNKFRVNGAPFNVPEFYNAFPEVGPGNPLYRAPEERPVIW</sequence>
<protein>
    <submittedName>
        <fullName evidence="10">M13 family peptidase</fullName>
    </submittedName>
</protein>
<comment type="cofactor">
    <cofactor evidence="1">
        <name>Zn(2+)</name>
        <dbReference type="ChEBI" id="CHEBI:29105"/>
    </cofactor>
</comment>
<evidence type="ECO:0000259" key="8">
    <source>
        <dbReference type="Pfam" id="PF01431"/>
    </source>
</evidence>
<comment type="caution">
    <text evidence="10">The sequence shown here is derived from an EMBL/GenBank/DDBJ whole genome shotgun (WGS) entry which is preliminary data.</text>
</comment>
<dbReference type="Gene3D" id="1.10.1380.10">
    <property type="entry name" value="Neutral endopeptidase , domain2"/>
    <property type="match status" value="1"/>
</dbReference>
<dbReference type="PANTHER" id="PTHR11733:SF167">
    <property type="entry name" value="FI17812P1-RELATED"/>
    <property type="match status" value="1"/>
</dbReference>
<keyword evidence="3" id="KW-0645">Protease</keyword>
<dbReference type="CDD" id="cd08662">
    <property type="entry name" value="M13"/>
    <property type="match status" value="1"/>
</dbReference>
<keyword evidence="4" id="KW-0479">Metal-binding</keyword>
<gene>
    <name evidence="10" type="ORF">DK846_08315</name>
</gene>
<dbReference type="InterPro" id="IPR042089">
    <property type="entry name" value="Peptidase_M13_dom_2"/>
</dbReference>
<keyword evidence="6" id="KW-0862">Zinc</keyword>
<evidence type="ECO:0000256" key="3">
    <source>
        <dbReference type="ARBA" id="ARBA00022670"/>
    </source>
</evidence>
<dbReference type="AlphaFoldDB" id="A0A2V2MX67"/>
<dbReference type="GO" id="GO:0016485">
    <property type="term" value="P:protein processing"/>
    <property type="evidence" value="ECO:0007669"/>
    <property type="project" value="TreeGrafter"/>
</dbReference>
<dbReference type="RefSeq" id="WP_109968479.1">
    <property type="nucleotide sequence ID" value="NZ_CP176093.1"/>
</dbReference>
<evidence type="ECO:0000256" key="6">
    <source>
        <dbReference type="ARBA" id="ARBA00022833"/>
    </source>
</evidence>
<dbReference type="GO" id="GO:0005886">
    <property type="term" value="C:plasma membrane"/>
    <property type="evidence" value="ECO:0007669"/>
    <property type="project" value="TreeGrafter"/>
</dbReference>
<feature type="domain" description="Peptidase M13 C-terminal" evidence="8">
    <location>
        <begin position="469"/>
        <end position="670"/>
    </location>
</feature>
<evidence type="ECO:0000256" key="7">
    <source>
        <dbReference type="ARBA" id="ARBA00023049"/>
    </source>
</evidence>
<dbReference type="InterPro" id="IPR008753">
    <property type="entry name" value="Peptidase_M13_N"/>
</dbReference>
<dbReference type="InterPro" id="IPR024079">
    <property type="entry name" value="MetalloPept_cat_dom_sf"/>
</dbReference>
<proteinExistence type="inferred from homology"/>
<evidence type="ECO:0000256" key="2">
    <source>
        <dbReference type="ARBA" id="ARBA00007357"/>
    </source>
</evidence>
<evidence type="ECO:0000259" key="9">
    <source>
        <dbReference type="Pfam" id="PF05649"/>
    </source>
</evidence>
<dbReference type="InterPro" id="IPR000718">
    <property type="entry name" value="Peptidase_M13"/>
</dbReference>
<dbReference type="SUPFAM" id="SSF55486">
    <property type="entry name" value="Metalloproteases ('zincins'), catalytic domain"/>
    <property type="match status" value="1"/>
</dbReference>
<keyword evidence="11" id="KW-1185">Reference proteome</keyword>
<keyword evidence="7" id="KW-0482">Metalloprotease</keyword>
<evidence type="ECO:0000313" key="11">
    <source>
        <dbReference type="Proteomes" id="UP000245657"/>
    </source>
</evidence>
<evidence type="ECO:0000256" key="4">
    <source>
        <dbReference type="ARBA" id="ARBA00022723"/>
    </source>
</evidence>
<dbReference type="GeneID" id="97548152"/>
<accession>A0A2V2MX67</accession>
<dbReference type="PANTHER" id="PTHR11733">
    <property type="entry name" value="ZINC METALLOPROTEASE FAMILY M13 NEPRILYSIN-RELATED"/>
    <property type="match status" value="1"/>
</dbReference>
<organism evidence="10 11">
    <name type="scientific">Methanospirillum lacunae</name>
    <dbReference type="NCBI Taxonomy" id="668570"/>
    <lineage>
        <taxon>Archaea</taxon>
        <taxon>Methanobacteriati</taxon>
        <taxon>Methanobacteriota</taxon>
        <taxon>Stenosarchaea group</taxon>
        <taxon>Methanomicrobia</taxon>
        <taxon>Methanomicrobiales</taxon>
        <taxon>Methanospirillaceae</taxon>
        <taxon>Methanospirillum</taxon>
    </lineage>
</organism>
<dbReference type="Proteomes" id="UP000245657">
    <property type="component" value="Unassembled WGS sequence"/>
</dbReference>
<name>A0A2V2MX67_9EURY</name>
<evidence type="ECO:0000313" key="10">
    <source>
        <dbReference type="EMBL" id="PWR71989.1"/>
    </source>
</evidence>
<evidence type="ECO:0000256" key="5">
    <source>
        <dbReference type="ARBA" id="ARBA00022801"/>
    </source>
</evidence>
<comment type="similarity">
    <text evidence="2">Belongs to the peptidase M13 family.</text>
</comment>
<dbReference type="PROSITE" id="PS51885">
    <property type="entry name" value="NEPRILYSIN"/>
    <property type="match status" value="1"/>
</dbReference>
<dbReference type="Pfam" id="PF05649">
    <property type="entry name" value="Peptidase_M13_N"/>
    <property type="match status" value="1"/>
</dbReference>
<dbReference type="Gene3D" id="3.40.390.10">
    <property type="entry name" value="Collagenase (Catalytic Domain)"/>
    <property type="match status" value="1"/>
</dbReference>
<dbReference type="PRINTS" id="PR00786">
    <property type="entry name" value="NEPRILYSIN"/>
</dbReference>
<keyword evidence="5" id="KW-0378">Hydrolase</keyword>
<dbReference type="Pfam" id="PF01431">
    <property type="entry name" value="Peptidase_M13"/>
    <property type="match status" value="1"/>
</dbReference>
<dbReference type="GO" id="GO:0004222">
    <property type="term" value="F:metalloendopeptidase activity"/>
    <property type="evidence" value="ECO:0007669"/>
    <property type="project" value="InterPro"/>
</dbReference>
<dbReference type="InterPro" id="IPR018497">
    <property type="entry name" value="Peptidase_M13_C"/>
</dbReference>
<dbReference type="EMBL" id="QGMY01000007">
    <property type="protein sequence ID" value="PWR71989.1"/>
    <property type="molecule type" value="Genomic_DNA"/>
</dbReference>
<reference evidence="10 11" key="1">
    <citation type="submission" date="2018-05" db="EMBL/GenBank/DDBJ databases">
        <title>Draft genome of Methanospirillum lacunae Ki8-1.</title>
        <authorList>
            <person name="Dueholm M.S."/>
            <person name="Nielsen P.H."/>
            <person name="Bakmann L.F."/>
            <person name="Otzen D.E."/>
        </authorList>
    </citation>
    <scope>NUCLEOTIDE SEQUENCE [LARGE SCALE GENOMIC DNA]</scope>
    <source>
        <strain evidence="10 11">Ki8-1</strain>
    </source>
</reference>
<dbReference type="GO" id="GO:0046872">
    <property type="term" value="F:metal ion binding"/>
    <property type="evidence" value="ECO:0007669"/>
    <property type="project" value="UniProtKB-KW"/>
</dbReference>